<reference evidence="3" key="2">
    <citation type="submission" date="2020-10" db="UniProtKB">
        <authorList>
            <consortium name="WormBaseParasite"/>
        </authorList>
    </citation>
    <scope>IDENTIFICATION</scope>
</reference>
<dbReference type="Proteomes" id="UP000492821">
    <property type="component" value="Unassembled WGS sequence"/>
</dbReference>
<evidence type="ECO:0000313" key="2">
    <source>
        <dbReference type="Proteomes" id="UP000492821"/>
    </source>
</evidence>
<dbReference type="WBParaSite" id="Pan_g4378.t1">
    <property type="protein sequence ID" value="Pan_g4378.t1"/>
    <property type="gene ID" value="Pan_g4378"/>
</dbReference>
<protein>
    <submittedName>
        <fullName evidence="3">DUF1834 family protein</fullName>
    </submittedName>
</protein>
<proteinExistence type="predicted"/>
<keyword evidence="2" id="KW-1185">Reference proteome</keyword>
<sequence length="203" mass="22981">MLTTSERDSLADALDQSRQSTSDIPASQYQTIILRWAREPVHRPAMRTQVIEFLARGLQQSCANTRRGFALATGYSAAIQMAWRRLQGLAYNIADRPRDILASTSLILFSLSKSDQNTLDRLFRTVYGYSLAQIEQLGFLTLLQPGSIGLMYSPQSVINPLRMDYNGGFGFGAYGGPVRWARSVNIDDDYYDDYEDEYTYFVL</sequence>
<reference evidence="2" key="1">
    <citation type="journal article" date="2013" name="Genetics">
        <title>The draft genome and transcriptome of Panagrellus redivivus are shaped by the harsh demands of a free-living lifestyle.</title>
        <authorList>
            <person name="Srinivasan J."/>
            <person name="Dillman A.R."/>
            <person name="Macchietto M.G."/>
            <person name="Heikkinen L."/>
            <person name="Lakso M."/>
            <person name="Fracchia K.M."/>
            <person name="Antoshechkin I."/>
            <person name="Mortazavi A."/>
            <person name="Wong G."/>
            <person name="Sternberg P.W."/>
        </authorList>
    </citation>
    <scope>NUCLEOTIDE SEQUENCE [LARGE SCALE GENOMIC DNA]</scope>
    <source>
        <strain evidence="2">MT8872</strain>
    </source>
</reference>
<feature type="region of interest" description="Disordered" evidence="1">
    <location>
        <begin position="1"/>
        <end position="22"/>
    </location>
</feature>
<organism evidence="2 3">
    <name type="scientific">Panagrellus redivivus</name>
    <name type="common">Microworm</name>
    <dbReference type="NCBI Taxonomy" id="6233"/>
    <lineage>
        <taxon>Eukaryota</taxon>
        <taxon>Metazoa</taxon>
        <taxon>Ecdysozoa</taxon>
        <taxon>Nematoda</taxon>
        <taxon>Chromadorea</taxon>
        <taxon>Rhabditida</taxon>
        <taxon>Tylenchina</taxon>
        <taxon>Panagrolaimomorpha</taxon>
        <taxon>Panagrolaimoidea</taxon>
        <taxon>Panagrolaimidae</taxon>
        <taxon>Panagrellus</taxon>
    </lineage>
</organism>
<dbReference type="AlphaFoldDB" id="A0A7E4VXD7"/>
<evidence type="ECO:0000313" key="3">
    <source>
        <dbReference type="WBParaSite" id="Pan_g4378.t1"/>
    </source>
</evidence>
<evidence type="ECO:0000256" key="1">
    <source>
        <dbReference type="SAM" id="MobiDB-lite"/>
    </source>
</evidence>
<accession>A0A7E4VXD7</accession>
<feature type="compositionally biased region" description="Basic and acidic residues" evidence="1">
    <location>
        <begin position="1"/>
        <end position="10"/>
    </location>
</feature>
<name>A0A7E4VXD7_PANRE</name>